<dbReference type="Proteomes" id="UP000218209">
    <property type="component" value="Unassembled WGS sequence"/>
</dbReference>
<name>A0A1X6PAL6_PORUM</name>
<dbReference type="InterPro" id="IPR000719">
    <property type="entry name" value="Prot_kinase_dom"/>
</dbReference>
<dbReference type="OrthoDB" id="4062651at2759"/>
<gene>
    <name evidence="2" type="ORF">BU14_0127s0020</name>
</gene>
<proteinExistence type="predicted"/>
<protein>
    <recommendedName>
        <fullName evidence="1">Protein kinase domain-containing protein</fullName>
    </recommendedName>
</protein>
<dbReference type="Gene3D" id="1.10.510.10">
    <property type="entry name" value="Transferase(Phosphotransferase) domain 1"/>
    <property type="match status" value="1"/>
</dbReference>
<reference evidence="2 3" key="1">
    <citation type="submission" date="2017-03" db="EMBL/GenBank/DDBJ databases">
        <title>WGS assembly of Porphyra umbilicalis.</title>
        <authorList>
            <person name="Brawley S.H."/>
            <person name="Blouin N.A."/>
            <person name="Ficko-Blean E."/>
            <person name="Wheeler G.L."/>
            <person name="Lohr M."/>
            <person name="Goodson H.V."/>
            <person name="Jenkins J.W."/>
            <person name="Blaby-Haas C.E."/>
            <person name="Helliwell K.E."/>
            <person name="Chan C."/>
            <person name="Marriage T."/>
            <person name="Bhattacharya D."/>
            <person name="Klein A.S."/>
            <person name="Badis Y."/>
            <person name="Brodie J."/>
            <person name="Cao Y."/>
            <person name="Collen J."/>
            <person name="Dittami S.M."/>
            <person name="Gachon C.M."/>
            <person name="Green B.R."/>
            <person name="Karpowicz S."/>
            <person name="Kim J.W."/>
            <person name="Kudahl U."/>
            <person name="Lin S."/>
            <person name="Michel G."/>
            <person name="Mittag M."/>
            <person name="Olson B.J."/>
            <person name="Pangilinan J."/>
            <person name="Peng Y."/>
            <person name="Qiu H."/>
            <person name="Shu S."/>
            <person name="Singer J.T."/>
            <person name="Smith A.G."/>
            <person name="Sprecher B.N."/>
            <person name="Wagner V."/>
            <person name="Wang W."/>
            <person name="Wang Z.-Y."/>
            <person name="Yan J."/>
            <person name="Yarish C."/>
            <person name="Zoeuner-Riek S."/>
            <person name="Zhuang Y."/>
            <person name="Zou Y."/>
            <person name="Lindquist E.A."/>
            <person name="Grimwood J."/>
            <person name="Barry K."/>
            <person name="Rokhsar D.S."/>
            <person name="Schmutz J."/>
            <person name="Stiller J.W."/>
            <person name="Grossman A.R."/>
            <person name="Prochnik S.E."/>
        </authorList>
    </citation>
    <scope>NUCLEOTIDE SEQUENCE [LARGE SCALE GENOMIC DNA]</scope>
    <source>
        <strain evidence="2">4086291</strain>
    </source>
</reference>
<dbReference type="EMBL" id="KV918824">
    <property type="protein sequence ID" value="OSX77922.1"/>
    <property type="molecule type" value="Genomic_DNA"/>
</dbReference>
<evidence type="ECO:0000259" key="1">
    <source>
        <dbReference type="PROSITE" id="PS50011"/>
    </source>
</evidence>
<evidence type="ECO:0000313" key="2">
    <source>
        <dbReference type="EMBL" id="OSX77922.1"/>
    </source>
</evidence>
<evidence type="ECO:0000313" key="3">
    <source>
        <dbReference type="Proteomes" id="UP000218209"/>
    </source>
</evidence>
<dbReference type="GO" id="GO:0005524">
    <property type="term" value="F:ATP binding"/>
    <property type="evidence" value="ECO:0007669"/>
    <property type="project" value="InterPro"/>
</dbReference>
<dbReference type="GO" id="GO:0004672">
    <property type="term" value="F:protein kinase activity"/>
    <property type="evidence" value="ECO:0007669"/>
    <property type="project" value="InterPro"/>
</dbReference>
<accession>A0A1X6PAL6</accession>
<feature type="domain" description="Protein kinase" evidence="1">
    <location>
        <begin position="162"/>
        <end position="346"/>
    </location>
</feature>
<keyword evidence="3" id="KW-1185">Reference proteome</keyword>
<dbReference type="SUPFAM" id="SSF56112">
    <property type="entry name" value="Protein kinase-like (PK-like)"/>
    <property type="match status" value="1"/>
</dbReference>
<dbReference type="InterPro" id="IPR011009">
    <property type="entry name" value="Kinase-like_dom_sf"/>
</dbReference>
<sequence length="346" mass="36875">MAESVPMRCTSFLWSSGKPPVRGVGGCATSVPDVGGCAICRVDLGGAKYELVLAENKTVDMCAENVALSVLLNCSSADEAHGARLVQTCEAVLKLFTAHRSMWVLPSEEVETTVQAVPDFYLAAPVKVQLKTVGTEVVCCPPDPKSCVPVDNPCGPEVPVFSKKDLKFVAGVARHIFKVVLPDGSVCCNKEVYRSGDPSDFKCEATMLAGLRPHPNIVALRGVVAAEGGKIDGLLLTWMDGVLLSSLTSASAASVTKWKEQLTLALDHVHGHKLAGRTSDTEPKSHTWGDAKPENIFINGGELVIIDFGGEYTDGWVDENKAGTVDGDNQGKAKIFSWLDDLVGRH</sequence>
<organism evidence="2 3">
    <name type="scientific">Porphyra umbilicalis</name>
    <name type="common">Purple laver</name>
    <name type="synonym">Red alga</name>
    <dbReference type="NCBI Taxonomy" id="2786"/>
    <lineage>
        <taxon>Eukaryota</taxon>
        <taxon>Rhodophyta</taxon>
        <taxon>Bangiophyceae</taxon>
        <taxon>Bangiales</taxon>
        <taxon>Bangiaceae</taxon>
        <taxon>Porphyra</taxon>
    </lineage>
</organism>
<dbReference type="PROSITE" id="PS50011">
    <property type="entry name" value="PROTEIN_KINASE_DOM"/>
    <property type="match status" value="1"/>
</dbReference>
<dbReference type="AlphaFoldDB" id="A0A1X6PAL6"/>